<dbReference type="InterPro" id="IPR050428">
    <property type="entry name" value="TCS_sensor_his_kinase"/>
</dbReference>
<keyword evidence="12" id="KW-0732">Signal</keyword>
<evidence type="ECO:0000256" key="4">
    <source>
        <dbReference type="ARBA" id="ARBA00022553"/>
    </source>
</evidence>
<dbReference type="PANTHER" id="PTHR45436">
    <property type="entry name" value="SENSOR HISTIDINE KINASE YKOH"/>
    <property type="match status" value="1"/>
</dbReference>
<feature type="domain" description="Histidine kinase" evidence="13">
    <location>
        <begin position="268"/>
        <end position="482"/>
    </location>
</feature>
<dbReference type="InterPro" id="IPR003594">
    <property type="entry name" value="HATPase_dom"/>
</dbReference>
<evidence type="ECO:0000256" key="5">
    <source>
        <dbReference type="ARBA" id="ARBA00022679"/>
    </source>
</evidence>
<feature type="transmembrane region" description="Helical" evidence="11">
    <location>
        <begin position="177"/>
        <end position="199"/>
    </location>
</feature>
<dbReference type="InterPro" id="IPR003660">
    <property type="entry name" value="HAMP_dom"/>
</dbReference>
<evidence type="ECO:0000256" key="1">
    <source>
        <dbReference type="ARBA" id="ARBA00000085"/>
    </source>
</evidence>
<feature type="chain" id="PRO_5034244187" description="histidine kinase" evidence="12">
    <location>
        <begin position="40"/>
        <end position="497"/>
    </location>
</feature>
<keyword evidence="7 15" id="KW-0418">Kinase</keyword>
<dbReference type="EC" id="2.7.13.3" evidence="3"/>
<protein>
    <recommendedName>
        <fullName evidence="3">histidine kinase</fullName>
        <ecNumber evidence="3">2.7.13.3</ecNumber>
    </recommendedName>
</protein>
<keyword evidence="10 11" id="KW-0472">Membrane</keyword>
<reference evidence="15" key="1">
    <citation type="journal article" date="2014" name="Int. J. Syst. Evol. Microbiol.">
        <title>Complete genome sequence of Corynebacterium casei LMG S-19264T (=DSM 44701T), isolated from a smear-ripened cheese.</title>
        <authorList>
            <consortium name="US DOE Joint Genome Institute (JGI-PGF)"/>
            <person name="Walter F."/>
            <person name="Albersmeier A."/>
            <person name="Kalinowski J."/>
            <person name="Ruckert C."/>
        </authorList>
    </citation>
    <scope>NUCLEOTIDE SEQUENCE</scope>
    <source>
        <strain evidence="15">JCM 3051</strain>
    </source>
</reference>
<dbReference type="EMBL" id="BMPT01000023">
    <property type="protein sequence ID" value="GGM41480.1"/>
    <property type="molecule type" value="Genomic_DNA"/>
</dbReference>
<feature type="signal peptide" evidence="12">
    <location>
        <begin position="1"/>
        <end position="39"/>
    </location>
</feature>
<comment type="catalytic activity">
    <reaction evidence="1">
        <text>ATP + protein L-histidine = ADP + protein N-phospho-L-histidine.</text>
        <dbReference type="EC" id="2.7.13.3"/>
    </reaction>
</comment>
<evidence type="ECO:0000259" key="14">
    <source>
        <dbReference type="PROSITE" id="PS50885"/>
    </source>
</evidence>
<dbReference type="GO" id="GO:0000155">
    <property type="term" value="F:phosphorelay sensor kinase activity"/>
    <property type="evidence" value="ECO:0007669"/>
    <property type="project" value="InterPro"/>
</dbReference>
<evidence type="ECO:0000259" key="13">
    <source>
        <dbReference type="PROSITE" id="PS50109"/>
    </source>
</evidence>
<dbReference type="PROSITE" id="PS50109">
    <property type="entry name" value="HIS_KIN"/>
    <property type="match status" value="1"/>
</dbReference>
<evidence type="ECO:0000313" key="15">
    <source>
        <dbReference type="EMBL" id="GGM41480.1"/>
    </source>
</evidence>
<gene>
    <name evidence="15" type="primary">mtrB</name>
    <name evidence="15" type="ORF">GCM10010102_41240</name>
</gene>
<keyword evidence="8 11" id="KW-1133">Transmembrane helix</keyword>
<evidence type="ECO:0000256" key="9">
    <source>
        <dbReference type="ARBA" id="ARBA00023012"/>
    </source>
</evidence>
<dbReference type="GO" id="GO:0005886">
    <property type="term" value="C:plasma membrane"/>
    <property type="evidence" value="ECO:0007669"/>
    <property type="project" value="UniProtKB-SubCell"/>
</dbReference>
<dbReference type="InterPro" id="IPR005467">
    <property type="entry name" value="His_kinase_dom"/>
</dbReference>
<accession>A0A8H9GQ49</accession>
<dbReference type="Gene3D" id="1.10.287.130">
    <property type="match status" value="1"/>
</dbReference>
<organism evidence="15 16">
    <name type="scientific">Promicromonospora citrea</name>
    <dbReference type="NCBI Taxonomy" id="43677"/>
    <lineage>
        <taxon>Bacteria</taxon>
        <taxon>Bacillati</taxon>
        <taxon>Actinomycetota</taxon>
        <taxon>Actinomycetes</taxon>
        <taxon>Micrococcales</taxon>
        <taxon>Promicromonosporaceae</taxon>
        <taxon>Promicromonospora</taxon>
    </lineage>
</organism>
<comment type="caution">
    <text evidence="15">The sequence shown here is derived from an EMBL/GenBank/DDBJ whole genome shotgun (WGS) entry which is preliminary data.</text>
</comment>
<evidence type="ECO:0000313" key="16">
    <source>
        <dbReference type="Proteomes" id="UP000655589"/>
    </source>
</evidence>
<keyword evidence="16" id="KW-1185">Reference proteome</keyword>
<evidence type="ECO:0000256" key="6">
    <source>
        <dbReference type="ARBA" id="ARBA00022692"/>
    </source>
</evidence>
<dbReference type="SUPFAM" id="SSF158472">
    <property type="entry name" value="HAMP domain-like"/>
    <property type="match status" value="1"/>
</dbReference>
<name>A0A8H9GQ49_9MICO</name>
<dbReference type="SMART" id="SM00388">
    <property type="entry name" value="HisKA"/>
    <property type="match status" value="1"/>
</dbReference>
<dbReference type="PROSITE" id="PS50885">
    <property type="entry name" value="HAMP"/>
    <property type="match status" value="1"/>
</dbReference>
<dbReference type="InterPro" id="IPR036097">
    <property type="entry name" value="HisK_dim/P_sf"/>
</dbReference>
<evidence type="ECO:0000256" key="8">
    <source>
        <dbReference type="ARBA" id="ARBA00022989"/>
    </source>
</evidence>
<dbReference type="SUPFAM" id="SSF55874">
    <property type="entry name" value="ATPase domain of HSP90 chaperone/DNA topoisomerase II/histidine kinase"/>
    <property type="match status" value="1"/>
</dbReference>
<comment type="subcellular location">
    <subcellularLocation>
        <location evidence="2">Cell membrane</location>
    </subcellularLocation>
</comment>
<dbReference type="SMART" id="SM00304">
    <property type="entry name" value="HAMP"/>
    <property type="match status" value="1"/>
</dbReference>
<evidence type="ECO:0000256" key="3">
    <source>
        <dbReference type="ARBA" id="ARBA00012438"/>
    </source>
</evidence>
<dbReference type="SMART" id="SM00387">
    <property type="entry name" value="HATPase_c"/>
    <property type="match status" value="1"/>
</dbReference>
<evidence type="ECO:0000256" key="10">
    <source>
        <dbReference type="ARBA" id="ARBA00023136"/>
    </source>
</evidence>
<keyword evidence="9" id="KW-0902">Two-component regulatory system</keyword>
<keyword evidence="6 11" id="KW-0812">Transmembrane</keyword>
<dbReference type="AlphaFoldDB" id="A0A8H9GQ49"/>
<evidence type="ECO:0000256" key="12">
    <source>
        <dbReference type="SAM" id="SignalP"/>
    </source>
</evidence>
<proteinExistence type="predicted"/>
<dbReference type="InterPro" id="IPR004358">
    <property type="entry name" value="Sig_transdc_His_kin-like_C"/>
</dbReference>
<dbReference type="CDD" id="cd06225">
    <property type="entry name" value="HAMP"/>
    <property type="match status" value="1"/>
</dbReference>
<dbReference type="PRINTS" id="PR00344">
    <property type="entry name" value="BCTRLSENSOR"/>
</dbReference>
<dbReference type="Proteomes" id="UP000655589">
    <property type="component" value="Unassembled WGS sequence"/>
</dbReference>
<feature type="domain" description="HAMP" evidence="14">
    <location>
        <begin position="201"/>
        <end position="253"/>
    </location>
</feature>
<dbReference type="Pfam" id="PF02518">
    <property type="entry name" value="HATPase_c"/>
    <property type="match status" value="1"/>
</dbReference>
<sequence>MDALRTDEGRAGRRRRPWSLRARMVLAFVAVAMATAAAAAGAGYAAARASLVAETQRGAVDTVRDQVTRLAPEIAYPPDQDALDRLRTALGPDAMVTYEGLTSASGDALGLIGDELRSAVAAGDRLAVQRVADDAGPHLVLATPVLLTGVDGAQRDSGVDVYVVRDLAATEAQLDRWTRVVVLTIAGALPLAVLLALLVSRSVLRPVQRLAHSADELAAGNLAVRLAPSGRDELADLATTFNHTAAALERSVGELRRREAEARRFVADVSHELRTPIMALTSIMEVLQADARDRSAQELELATMAVDRTRRLARLAEDLLELSRLDAGVGELRLERVDVAHVVTDTVRTRGWDEAVTVVAAGPVPARVDVRRVDVAVANLVGNALRHGRPPVVVEVRAVPDDRTDDVLVTVTDHGPGLPPGIDPDRLFGRFTKGDSSRTTSEGSGLGLAITLVNARLHGGDVTARDSAEAGATFELRLPRRLDAAAGPDPEEGGTRA</sequence>
<dbReference type="RefSeq" id="WP_229785722.1">
    <property type="nucleotide sequence ID" value="NZ_BMPT01000023.1"/>
</dbReference>
<keyword evidence="4" id="KW-0597">Phosphoprotein</keyword>
<dbReference type="Pfam" id="PF00512">
    <property type="entry name" value="HisKA"/>
    <property type="match status" value="1"/>
</dbReference>
<keyword evidence="5" id="KW-0808">Transferase</keyword>
<evidence type="ECO:0000256" key="11">
    <source>
        <dbReference type="SAM" id="Phobius"/>
    </source>
</evidence>
<evidence type="ECO:0000256" key="2">
    <source>
        <dbReference type="ARBA" id="ARBA00004236"/>
    </source>
</evidence>
<dbReference type="Gene3D" id="3.30.565.10">
    <property type="entry name" value="Histidine kinase-like ATPase, C-terminal domain"/>
    <property type="match status" value="1"/>
</dbReference>
<dbReference type="CDD" id="cd00082">
    <property type="entry name" value="HisKA"/>
    <property type="match status" value="1"/>
</dbReference>
<dbReference type="InterPro" id="IPR036890">
    <property type="entry name" value="HATPase_C_sf"/>
</dbReference>
<reference evidence="15" key="2">
    <citation type="submission" date="2020-09" db="EMBL/GenBank/DDBJ databases">
        <authorList>
            <person name="Sun Q."/>
            <person name="Ohkuma M."/>
        </authorList>
    </citation>
    <scope>NUCLEOTIDE SEQUENCE</scope>
    <source>
        <strain evidence="15">JCM 3051</strain>
    </source>
</reference>
<dbReference type="SUPFAM" id="SSF47384">
    <property type="entry name" value="Homodimeric domain of signal transducing histidine kinase"/>
    <property type="match status" value="1"/>
</dbReference>
<dbReference type="PANTHER" id="PTHR45436:SF5">
    <property type="entry name" value="SENSOR HISTIDINE KINASE TRCS"/>
    <property type="match status" value="1"/>
</dbReference>
<evidence type="ECO:0000256" key="7">
    <source>
        <dbReference type="ARBA" id="ARBA00022777"/>
    </source>
</evidence>
<dbReference type="Pfam" id="PF00672">
    <property type="entry name" value="HAMP"/>
    <property type="match status" value="1"/>
</dbReference>
<dbReference type="Gene3D" id="6.10.340.10">
    <property type="match status" value="1"/>
</dbReference>
<dbReference type="InterPro" id="IPR003661">
    <property type="entry name" value="HisK_dim/P_dom"/>
</dbReference>